<organism evidence="1 2">
    <name type="scientific">Hypoxylon rubiginosum</name>
    <dbReference type="NCBI Taxonomy" id="110542"/>
    <lineage>
        <taxon>Eukaryota</taxon>
        <taxon>Fungi</taxon>
        <taxon>Dikarya</taxon>
        <taxon>Ascomycota</taxon>
        <taxon>Pezizomycotina</taxon>
        <taxon>Sordariomycetes</taxon>
        <taxon>Xylariomycetidae</taxon>
        <taxon>Xylariales</taxon>
        <taxon>Hypoxylaceae</taxon>
        <taxon>Hypoxylon</taxon>
    </lineage>
</organism>
<dbReference type="Proteomes" id="UP001497680">
    <property type="component" value="Unassembled WGS sequence"/>
</dbReference>
<comment type="caution">
    <text evidence="1">The sequence shown here is derived from an EMBL/GenBank/DDBJ whole genome shotgun (WGS) entry which is preliminary data.</text>
</comment>
<keyword evidence="2" id="KW-1185">Reference proteome</keyword>
<proteinExistence type="predicted"/>
<reference evidence="1 2" key="1">
    <citation type="journal article" date="2022" name="New Phytol.">
        <title>Ecological generalism drives hyperdiversity of secondary metabolite gene clusters in xylarialean endophytes.</title>
        <authorList>
            <person name="Franco M.E.E."/>
            <person name="Wisecaver J.H."/>
            <person name="Arnold A.E."/>
            <person name="Ju Y.M."/>
            <person name="Slot J.C."/>
            <person name="Ahrendt S."/>
            <person name="Moore L.P."/>
            <person name="Eastman K.E."/>
            <person name="Scott K."/>
            <person name="Konkel Z."/>
            <person name="Mondo S.J."/>
            <person name="Kuo A."/>
            <person name="Hayes R.D."/>
            <person name="Haridas S."/>
            <person name="Andreopoulos B."/>
            <person name="Riley R."/>
            <person name="LaButti K."/>
            <person name="Pangilinan J."/>
            <person name="Lipzen A."/>
            <person name="Amirebrahimi M."/>
            <person name="Yan J."/>
            <person name="Adam C."/>
            <person name="Keymanesh K."/>
            <person name="Ng V."/>
            <person name="Louie K."/>
            <person name="Northen T."/>
            <person name="Drula E."/>
            <person name="Henrissat B."/>
            <person name="Hsieh H.M."/>
            <person name="Youens-Clark K."/>
            <person name="Lutzoni F."/>
            <person name="Miadlikowska J."/>
            <person name="Eastwood D.C."/>
            <person name="Hamelin R.C."/>
            <person name="Grigoriev I.V."/>
            <person name="U'Ren J.M."/>
        </authorList>
    </citation>
    <scope>NUCLEOTIDE SEQUENCE [LARGE SCALE GENOMIC DNA]</scope>
    <source>
        <strain evidence="1 2">ER1909</strain>
    </source>
</reference>
<dbReference type="EMBL" id="MU394288">
    <property type="protein sequence ID" value="KAI6090988.1"/>
    <property type="molecule type" value="Genomic_DNA"/>
</dbReference>
<accession>A0ACC0DE17</accession>
<name>A0ACC0DE17_9PEZI</name>
<gene>
    <name evidence="1" type="ORF">F4821DRAFT_227193</name>
</gene>
<evidence type="ECO:0000313" key="2">
    <source>
        <dbReference type="Proteomes" id="UP001497680"/>
    </source>
</evidence>
<protein>
    <submittedName>
        <fullName evidence="1">Uncharacterized protein</fullName>
    </submittedName>
</protein>
<evidence type="ECO:0000313" key="1">
    <source>
        <dbReference type="EMBL" id="KAI6090988.1"/>
    </source>
</evidence>
<sequence>MSRKHVRTGTDNPSSSTKAIAEKQLEISPMRIVNNQRNNSTSISKEDNGKAIAPKVYDDESHDTEEVYEDCVETHSSHGAFPDLTNTVDTEEVTTHAPAVTHETIRPHIHEIIEEQIYRDIHTHEVFHRIQPVYDVEFLPARHFVPGSDGGLVEVSEDDLPDCTGSNQKWRLDKRAPLYSVPSLSSDSPGRPGPALEQSVNSRPIDSELPDRLEKLQLETTDPETGIKSKVIHPDPLRSEPVNLKPIGPEDLQPMETRGTNNTGSDFGDLVEESWQSSAPRIF</sequence>